<evidence type="ECO:0000313" key="2">
    <source>
        <dbReference type="EMBL" id="NEM98968.1"/>
    </source>
</evidence>
<organism evidence="2 3">
    <name type="scientific">Pontibacter burrus</name>
    <dbReference type="NCBI Taxonomy" id="2704466"/>
    <lineage>
        <taxon>Bacteria</taxon>
        <taxon>Pseudomonadati</taxon>
        <taxon>Bacteroidota</taxon>
        <taxon>Cytophagia</taxon>
        <taxon>Cytophagales</taxon>
        <taxon>Hymenobacteraceae</taxon>
        <taxon>Pontibacter</taxon>
    </lineage>
</organism>
<proteinExistence type="predicted"/>
<keyword evidence="1" id="KW-0812">Transmembrane</keyword>
<evidence type="ECO:0000313" key="3">
    <source>
        <dbReference type="Proteomes" id="UP000474777"/>
    </source>
</evidence>
<protein>
    <submittedName>
        <fullName evidence="2">Uncharacterized protein</fullName>
    </submittedName>
</protein>
<dbReference type="EMBL" id="JAAGWD010000006">
    <property type="protein sequence ID" value="NEM98968.1"/>
    <property type="molecule type" value="Genomic_DNA"/>
</dbReference>
<dbReference type="Proteomes" id="UP000474777">
    <property type="component" value="Unassembled WGS sequence"/>
</dbReference>
<accession>A0A6B3LYX7</accession>
<keyword evidence="1" id="KW-0472">Membrane</keyword>
<feature type="transmembrane region" description="Helical" evidence="1">
    <location>
        <begin position="211"/>
        <end position="233"/>
    </location>
</feature>
<feature type="transmembrane region" description="Helical" evidence="1">
    <location>
        <begin position="102"/>
        <end position="127"/>
    </location>
</feature>
<feature type="transmembrane region" description="Helical" evidence="1">
    <location>
        <begin position="6"/>
        <end position="27"/>
    </location>
</feature>
<name>A0A6B3LYX7_9BACT</name>
<gene>
    <name evidence="2" type="ORF">GXP69_14790</name>
</gene>
<keyword evidence="3" id="KW-1185">Reference proteome</keyword>
<feature type="transmembrane region" description="Helical" evidence="1">
    <location>
        <begin position="172"/>
        <end position="191"/>
    </location>
</feature>
<comment type="caution">
    <text evidence="2">The sequence shown here is derived from an EMBL/GenBank/DDBJ whole genome shotgun (WGS) entry which is preliminary data.</text>
</comment>
<reference evidence="2 3" key="1">
    <citation type="submission" date="2020-02" db="EMBL/GenBank/DDBJ databases">
        <authorList>
            <person name="Kim M.K."/>
        </authorList>
    </citation>
    <scope>NUCLEOTIDE SEQUENCE [LARGE SCALE GENOMIC DNA]</scope>
    <source>
        <strain evidence="2 3">BT327</strain>
    </source>
</reference>
<evidence type="ECO:0000256" key="1">
    <source>
        <dbReference type="SAM" id="Phobius"/>
    </source>
</evidence>
<dbReference type="AlphaFoldDB" id="A0A6B3LYX7"/>
<feature type="transmembrane region" description="Helical" evidence="1">
    <location>
        <begin position="48"/>
        <end position="70"/>
    </location>
</feature>
<sequence length="253" mass="27997">METNYLPFVQAGYIVLTLLCMALVLLGTRKTFARLGTPAAVANKRTGFIALALLCWLCLVCIVSLTGFLADFSSMPPKLMLFLPIPLLTIVWLTFSSRTRNFIAAIPPSWLLYLQVFRVPVEIFLWLQFLDGLTPVQMTFEGRNWDVLTGITAPIVAYICFGQALNLRGIATAWNLLGLALLINIVTIALLSAPVPFRTFMNEPANTLVTVFPVSFLPLVLVPLAFMLHFFSLRQAYLLSGRRATAPTAPTTL</sequence>
<feature type="transmembrane region" description="Helical" evidence="1">
    <location>
        <begin position="76"/>
        <end position="95"/>
    </location>
</feature>
<feature type="transmembrane region" description="Helical" evidence="1">
    <location>
        <begin position="147"/>
        <end position="165"/>
    </location>
</feature>
<dbReference type="RefSeq" id="WP_163915851.1">
    <property type="nucleotide sequence ID" value="NZ_JAAGWD010000006.1"/>
</dbReference>
<keyword evidence="1" id="KW-1133">Transmembrane helix</keyword>